<evidence type="ECO:0000313" key="4">
    <source>
        <dbReference type="Proteomes" id="UP000562395"/>
    </source>
</evidence>
<dbReference type="AlphaFoldDB" id="A0A7W6EXJ1"/>
<accession>A0A7W6EXJ1</accession>
<evidence type="ECO:0008006" key="5">
    <source>
        <dbReference type="Google" id="ProtNLM"/>
    </source>
</evidence>
<dbReference type="RefSeq" id="WP_183614403.1">
    <property type="nucleotide sequence ID" value="NZ_JACICY010000008.1"/>
</dbReference>
<evidence type="ECO:0000259" key="2">
    <source>
        <dbReference type="Pfam" id="PF14397"/>
    </source>
</evidence>
<dbReference type="EMBL" id="JACICY010000008">
    <property type="protein sequence ID" value="MBB3861904.1"/>
    <property type="molecule type" value="Genomic_DNA"/>
</dbReference>
<gene>
    <name evidence="3" type="ORF">GGQ88_003194</name>
</gene>
<dbReference type="InterPro" id="IPR032708">
    <property type="entry name" value="McjB_C"/>
</dbReference>
<sequence length="463" mass="49762">MSARSAALLLRELGSLDGQALLSDKLALTRRLAAVGVRVPRVHSVRDPLCIGELGRVIGPTGLFVKPRRGFGGRNVAAVTRSGDAWQIDGVQIDPDRLIAHLAQMNKRGEMILQDRMVSVDGLADLSWGGRAPVLRLATSRTPDGQPQLDSALLIIARPGFKPQNFLNGQIYAPIDPATGIVKGGVVLETPDKMLDRREPDGPSMSGRVVPFFVEAVRDALLAMSAVPPLPAIHWDIVLTQEGPVFLEGNSNGNWIVATLAGRYGLQIRPLAATLGQWLDAAPPVQGQPVLQILQGRFGRVGMSVRNLGLVLEAIACLAIARLILLVVPFHKVADRLGDLVAPDDPRAIAAASKAPAASAGTAAEIGRTIESVARRVPFRAVCLQQALAGHTMLRRRRIPSVLHLGSGRDTDRKFIAHAWLEAAGLPLTGYPPAPQIREVGCFIPTTTSEQRMMRYHAAQERL</sequence>
<proteinExistence type="predicted"/>
<name>A0A7W6EXJ1_9SPHN</name>
<feature type="domain" description="Alpha-L-glutamate ligase-related protein ATP-grasp" evidence="2">
    <location>
        <begin position="20"/>
        <end position="268"/>
    </location>
</feature>
<comment type="caution">
    <text evidence="3">The sequence shown here is derived from an EMBL/GenBank/DDBJ whole genome shotgun (WGS) entry which is preliminary data.</text>
</comment>
<evidence type="ECO:0000259" key="1">
    <source>
        <dbReference type="Pfam" id="PF13471"/>
    </source>
</evidence>
<reference evidence="3 4" key="1">
    <citation type="submission" date="2020-08" db="EMBL/GenBank/DDBJ databases">
        <title>Genomic Encyclopedia of Type Strains, Phase IV (KMG-IV): sequencing the most valuable type-strain genomes for metagenomic binning, comparative biology and taxonomic classification.</title>
        <authorList>
            <person name="Goeker M."/>
        </authorList>
    </citation>
    <scope>NUCLEOTIDE SEQUENCE [LARGE SCALE GENOMIC DNA]</scope>
    <source>
        <strain evidence="3 4">DSM 14552</strain>
    </source>
</reference>
<evidence type="ECO:0000313" key="3">
    <source>
        <dbReference type="EMBL" id="MBB3861904.1"/>
    </source>
</evidence>
<dbReference type="InterPro" id="IPR053521">
    <property type="entry name" value="McjB-like"/>
</dbReference>
<keyword evidence="4" id="KW-1185">Reference proteome</keyword>
<protein>
    <recommendedName>
        <fullName evidence="5">Lasso peptide biosynthesis B2 protein</fullName>
    </recommendedName>
</protein>
<organism evidence="3 4">
    <name type="scientific">Novosphingobium hassiacum</name>
    <dbReference type="NCBI Taxonomy" id="173676"/>
    <lineage>
        <taxon>Bacteria</taxon>
        <taxon>Pseudomonadati</taxon>
        <taxon>Pseudomonadota</taxon>
        <taxon>Alphaproteobacteria</taxon>
        <taxon>Sphingomonadales</taxon>
        <taxon>Sphingomonadaceae</taxon>
        <taxon>Novosphingobium</taxon>
    </lineage>
</organism>
<dbReference type="Proteomes" id="UP000562395">
    <property type="component" value="Unassembled WGS sequence"/>
</dbReference>
<dbReference type="Pfam" id="PF14397">
    <property type="entry name" value="ATPgrasp_ST"/>
    <property type="match status" value="1"/>
</dbReference>
<dbReference type="InterPro" id="IPR039523">
    <property type="entry name" value="RimK-rel_E_lig_ATP-grasp"/>
</dbReference>
<dbReference type="Pfam" id="PF13471">
    <property type="entry name" value="Transglut_core3"/>
    <property type="match status" value="1"/>
</dbReference>
<feature type="domain" description="Microcin J25-processing protein McjB C-terminal" evidence="1">
    <location>
        <begin position="325"/>
        <end position="433"/>
    </location>
</feature>
<dbReference type="SUPFAM" id="SSF56059">
    <property type="entry name" value="Glutathione synthetase ATP-binding domain-like"/>
    <property type="match status" value="1"/>
</dbReference>
<dbReference type="NCBIfam" id="NF033537">
    <property type="entry name" value="lasso_biosyn_B2"/>
    <property type="match status" value="1"/>
</dbReference>